<dbReference type="SUPFAM" id="SSF53850">
    <property type="entry name" value="Periplasmic binding protein-like II"/>
    <property type="match status" value="1"/>
</dbReference>
<dbReference type="PRINTS" id="PR00039">
    <property type="entry name" value="HTHLYSR"/>
</dbReference>
<evidence type="ECO:0000256" key="3">
    <source>
        <dbReference type="ARBA" id="ARBA00023125"/>
    </source>
</evidence>
<evidence type="ECO:0000259" key="6">
    <source>
        <dbReference type="PROSITE" id="PS50931"/>
    </source>
</evidence>
<keyword evidence="4" id="KW-0804">Transcription</keyword>
<evidence type="ECO:0000256" key="4">
    <source>
        <dbReference type="ARBA" id="ARBA00023163"/>
    </source>
</evidence>
<accession>A0ABY4S2U6</accession>
<evidence type="ECO:0000313" key="8">
    <source>
        <dbReference type="Proteomes" id="UP001056201"/>
    </source>
</evidence>
<dbReference type="EMBL" id="CP097635">
    <property type="protein sequence ID" value="URI06729.1"/>
    <property type="molecule type" value="Genomic_DNA"/>
</dbReference>
<dbReference type="PANTHER" id="PTHR30419">
    <property type="entry name" value="HTH-TYPE TRANSCRIPTIONAL REGULATOR YBHD"/>
    <property type="match status" value="1"/>
</dbReference>
<dbReference type="InterPro" id="IPR005119">
    <property type="entry name" value="LysR_subst-bd"/>
</dbReference>
<feature type="region of interest" description="Disordered" evidence="5">
    <location>
        <begin position="1"/>
        <end position="28"/>
    </location>
</feature>
<dbReference type="Pfam" id="PF00126">
    <property type="entry name" value="HTH_1"/>
    <property type="match status" value="1"/>
</dbReference>
<keyword evidence="8" id="KW-1185">Reference proteome</keyword>
<dbReference type="Proteomes" id="UP001056201">
    <property type="component" value="Chromosome 1"/>
</dbReference>
<dbReference type="Gene3D" id="3.40.190.290">
    <property type="match status" value="1"/>
</dbReference>
<protein>
    <submittedName>
        <fullName evidence="7">LysR family transcriptional regulator</fullName>
    </submittedName>
</protein>
<dbReference type="InterPro" id="IPR000847">
    <property type="entry name" value="LysR_HTH_N"/>
</dbReference>
<dbReference type="InterPro" id="IPR036390">
    <property type="entry name" value="WH_DNA-bd_sf"/>
</dbReference>
<gene>
    <name evidence="7" type="ORF">MW290_12565</name>
</gene>
<dbReference type="InterPro" id="IPR036388">
    <property type="entry name" value="WH-like_DNA-bd_sf"/>
</dbReference>
<proteinExistence type="inferred from homology"/>
<evidence type="ECO:0000256" key="5">
    <source>
        <dbReference type="SAM" id="MobiDB-lite"/>
    </source>
</evidence>
<evidence type="ECO:0000256" key="1">
    <source>
        <dbReference type="ARBA" id="ARBA00009437"/>
    </source>
</evidence>
<dbReference type="PROSITE" id="PS50931">
    <property type="entry name" value="HTH_LYSR"/>
    <property type="match status" value="1"/>
</dbReference>
<keyword evidence="2" id="KW-0805">Transcription regulation</keyword>
<name>A0ABY4S2U6_AQUTE</name>
<organism evidence="7 8">
    <name type="scientific">Aquincola tertiaricarbonis</name>
    <dbReference type="NCBI Taxonomy" id="391953"/>
    <lineage>
        <taxon>Bacteria</taxon>
        <taxon>Pseudomonadati</taxon>
        <taxon>Pseudomonadota</taxon>
        <taxon>Betaproteobacteria</taxon>
        <taxon>Burkholderiales</taxon>
        <taxon>Sphaerotilaceae</taxon>
        <taxon>Aquincola</taxon>
    </lineage>
</organism>
<feature type="compositionally biased region" description="Pro residues" evidence="5">
    <location>
        <begin position="1"/>
        <end position="13"/>
    </location>
</feature>
<dbReference type="PANTHER" id="PTHR30419:SF8">
    <property type="entry name" value="NITROGEN ASSIMILATION TRANSCRIPTIONAL ACTIVATOR-RELATED"/>
    <property type="match status" value="1"/>
</dbReference>
<sequence length="328" mass="36066">MASSPPTPAPPRSKPVARRPAARSRSVNARALQEPALQHFLEVANTGSITQAAARLNLAPSAVSRQIARLEREMDTLLFERRARGVVLNSAGELLAAHARRAWLDMERVAEEIQALRGQRKDKVKLVATEGFAYDFLPALVAQFQARQPHVSFSLDMAVQAEVVRRVREGAADVGVTVNLTSERDLTVELRHPAPVLAVLAAGHPLAGKRHLTLAQVVAWPLALPSTASTLRRLLDVCFSRQGLAYQSRFTSDHLFPLVAYAAETQAITFCGELALRQHLQQGAVVAVPLRDREMTERHFEVQTLAGRQLPEAARAFIDFLRQRLEGG</sequence>
<feature type="domain" description="HTH lysR-type" evidence="6">
    <location>
        <begin position="40"/>
        <end position="89"/>
    </location>
</feature>
<dbReference type="Pfam" id="PF03466">
    <property type="entry name" value="LysR_substrate"/>
    <property type="match status" value="1"/>
</dbReference>
<evidence type="ECO:0000256" key="2">
    <source>
        <dbReference type="ARBA" id="ARBA00023015"/>
    </source>
</evidence>
<comment type="similarity">
    <text evidence="1">Belongs to the LysR transcriptional regulatory family.</text>
</comment>
<dbReference type="Gene3D" id="1.10.10.10">
    <property type="entry name" value="Winged helix-like DNA-binding domain superfamily/Winged helix DNA-binding domain"/>
    <property type="match status" value="1"/>
</dbReference>
<keyword evidence="3" id="KW-0238">DNA-binding</keyword>
<reference evidence="7" key="1">
    <citation type="submission" date="2022-05" db="EMBL/GenBank/DDBJ databases">
        <title>An RpoN-dependent PEP-CTERM gene is involved in floc formation of an Aquincola tertiaricarbonis strain.</title>
        <authorList>
            <person name="Qiu D."/>
            <person name="Xia M."/>
        </authorList>
    </citation>
    <scope>NUCLEOTIDE SEQUENCE</scope>
    <source>
        <strain evidence="7">RN12</strain>
    </source>
</reference>
<evidence type="ECO:0000313" key="7">
    <source>
        <dbReference type="EMBL" id="URI06729.1"/>
    </source>
</evidence>
<dbReference type="InterPro" id="IPR050950">
    <property type="entry name" value="HTH-type_LysR_regulators"/>
</dbReference>
<dbReference type="SUPFAM" id="SSF46785">
    <property type="entry name" value="Winged helix' DNA-binding domain"/>
    <property type="match status" value="1"/>
</dbReference>